<dbReference type="GeneID" id="70249685"/>
<dbReference type="GO" id="GO:0005634">
    <property type="term" value="C:nucleus"/>
    <property type="evidence" value="ECO:0007669"/>
    <property type="project" value="UniProtKB-SubCell"/>
</dbReference>
<evidence type="ECO:0000256" key="6">
    <source>
        <dbReference type="ARBA" id="ARBA00023242"/>
    </source>
</evidence>
<dbReference type="InterPro" id="IPR036864">
    <property type="entry name" value="Zn2-C6_fun-type_DNA-bd_sf"/>
</dbReference>
<dbReference type="SMART" id="SM00906">
    <property type="entry name" value="Fungal_trans"/>
    <property type="match status" value="1"/>
</dbReference>
<keyword evidence="4" id="KW-0238">DNA-binding</keyword>
<dbReference type="AlphaFoldDB" id="A0AAD4PYN0"/>
<dbReference type="CDD" id="cd12148">
    <property type="entry name" value="fungal_TF_MHR"/>
    <property type="match status" value="1"/>
</dbReference>
<dbReference type="GO" id="GO:0003677">
    <property type="term" value="F:DNA binding"/>
    <property type="evidence" value="ECO:0007669"/>
    <property type="project" value="UniProtKB-KW"/>
</dbReference>
<dbReference type="CDD" id="cd00067">
    <property type="entry name" value="GAL4"/>
    <property type="match status" value="1"/>
</dbReference>
<dbReference type="GO" id="GO:0006351">
    <property type="term" value="P:DNA-templated transcription"/>
    <property type="evidence" value="ECO:0007669"/>
    <property type="project" value="InterPro"/>
</dbReference>
<dbReference type="Proteomes" id="UP001201262">
    <property type="component" value="Unassembled WGS sequence"/>
</dbReference>
<dbReference type="SUPFAM" id="SSF57701">
    <property type="entry name" value="Zn2/Cys6 DNA-binding domain"/>
    <property type="match status" value="1"/>
</dbReference>
<name>A0AAD4PYN0_9EURO</name>
<evidence type="ECO:0000256" key="5">
    <source>
        <dbReference type="ARBA" id="ARBA00023163"/>
    </source>
</evidence>
<comment type="subcellular location">
    <subcellularLocation>
        <location evidence="1">Nucleus</location>
    </subcellularLocation>
</comment>
<dbReference type="Gene3D" id="4.10.240.10">
    <property type="entry name" value="Zn(2)-C6 fungal-type DNA-binding domain"/>
    <property type="match status" value="1"/>
</dbReference>
<dbReference type="PANTHER" id="PTHR31001:SF45">
    <property type="entry name" value="ZN(II)2CYS6 TRANSCRIPTION FACTOR (EUROFUNG)"/>
    <property type="match status" value="1"/>
</dbReference>
<reference evidence="9" key="1">
    <citation type="submission" date="2021-12" db="EMBL/GenBank/DDBJ databases">
        <title>Convergent genome expansion in fungi linked to evolution of root-endophyte symbiosis.</title>
        <authorList>
            <consortium name="DOE Joint Genome Institute"/>
            <person name="Ke Y.-H."/>
            <person name="Bonito G."/>
            <person name="Liao H.-L."/>
            <person name="Looney B."/>
            <person name="Rojas-Flechas A."/>
            <person name="Nash J."/>
            <person name="Hameed K."/>
            <person name="Schadt C."/>
            <person name="Martin F."/>
            <person name="Crous P.W."/>
            <person name="Miettinen O."/>
            <person name="Magnuson J.K."/>
            <person name="Labbe J."/>
            <person name="Jacobson D."/>
            <person name="Doktycz M.J."/>
            <person name="Veneault-Fourrey C."/>
            <person name="Kuo A."/>
            <person name="Mondo S."/>
            <person name="Calhoun S."/>
            <person name="Riley R."/>
            <person name="Ohm R."/>
            <person name="LaButti K."/>
            <person name="Andreopoulos B."/>
            <person name="Pangilinan J."/>
            <person name="Nolan M."/>
            <person name="Tritt A."/>
            <person name="Clum A."/>
            <person name="Lipzen A."/>
            <person name="Daum C."/>
            <person name="Barry K."/>
            <person name="Grigoriev I.V."/>
            <person name="Vilgalys R."/>
        </authorList>
    </citation>
    <scope>NUCLEOTIDE SEQUENCE</scope>
    <source>
        <strain evidence="9">PMI_201</strain>
    </source>
</reference>
<dbReference type="EMBL" id="JAJTJA010000008">
    <property type="protein sequence ID" value="KAH8694977.1"/>
    <property type="molecule type" value="Genomic_DNA"/>
</dbReference>
<dbReference type="InterPro" id="IPR001138">
    <property type="entry name" value="Zn2Cys6_DnaBD"/>
</dbReference>
<dbReference type="Pfam" id="PF04082">
    <property type="entry name" value="Fungal_trans"/>
    <property type="match status" value="1"/>
</dbReference>
<feature type="domain" description="Zn(2)-C6 fungal-type" evidence="8">
    <location>
        <begin position="23"/>
        <end position="50"/>
    </location>
</feature>
<dbReference type="SMART" id="SM00066">
    <property type="entry name" value="GAL4"/>
    <property type="match status" value="1"/>
</dbReference>
<dbReference type="PANTHER" id="PTHR31001">
    <property type="entry name" value="UNCHARACTERIZED TRANSCRIPTIONAL REGULATORY PROTEIN"/>
    <property type="match status" value="1"/>
</dbReference>
<evidence type="ECO:0000256" key="7">
    <source>
        <dbReference type="SAM" id="MobiDB-lite"/>
    </source>
</evidence>
<organism evidence="9 10">
    <name type="scientific">Talaromyces proteolyticus</name>
    <dbReference type="NCBI Taxonomy" id="1131652"/>
    <lineage>
        <taxon>Eukaryota</taxon>
        <taxon>Fungi</taxon>
        <taxon>Dikarya</taxon>
        <taxon>Ascomycota</taxon>
        <taxon>Pezizomycotina</taxon>
        <taxon>Eurotiomycetes</taxon>
        <taxon>Eurotiomycetidae</taxon>
        <taxon>Eurotiales</taxon>
        <taxon>Trichocomaceae</taxon>
        <taxon>Talaromyces</taxon>
        <taxon>Talaromyces sect. Bacilispori</taxon>
    </lineage>
</organism>
<dbReference type="InterPro" id="IPR050613">
    <property type="entry name" value="Sec_Metabolite_Reg"/>
</dbReference>
<dbReference type="RefSeq" id="XP_046070119.1">
    <property type="nucleotide sequence ID" value="XM_046219398.1"/>
</dbReference>
<dbReference type="GO" id="GO:0000981">
    <property type="term" value="F:DNA-binding transcription factor activity, RNA polymerase II-specific"/>
    <property type="evidence" value="ECO:0007669"/>
    <property type="project" value="InterPro"/>
</dbReference>
<dbReference type="Pfam" id="PF00172">
    <property type="entry name" value="Zn_clus"/>
    <property type="match status" value="1"/>
</dbReference>
<evidence type="ECO:0000313" key="10">
    <source>
        <dbReference type="Proteomes" id="UP001201262"/>
    </source>
</evidence>
<protein>
    <recommendedName>
        <fullName evidence="8">Zn(2)-C6 fungal-type domain-containing protein</fullName>
    </recommendedName>
</protein>
<proteinExistence type="predicted"/>
<evidence type="ECO:0000256" key="2">
    <source>
        <dbReference type="ARBA" id="ARBA00022723"/>
    </source>
</evidence>
<evidence type="ECO:0000256" key="4">
    <source>
        <dbReference type="ARBA" id="ARBA00023125"/>
    </source>
</evidence>
<dbReference type="PROSITE" id="PS50048">
    <property type="entry name" value="ZN2_CY6_FUNGAL_2"/>
    <property type="match status" value="1"/>
</dbReference>
<feature type="region of interest" description="Disordered" evidence="7">
    <location>
        <begin position="91"/>
        <end position="121"/>
    </location>
</feature>
<sequence length="744" mass="84442">MQIADGRAPSVTSQPSKPQRILACVRCQQRKVKCDRKYPCANCVKSGVQCEQAKPVLARRKRRFPERELLARIQKYEDMLRQHDIEFEPLHKIPARDGSPSVEGGYESDDKLPKTAQTEASTPVDYAERLFWSKNVWKTINKESRDPGCSSESSEDDVRETVVKNTWCQLFENNDHLLFGSRKSDTVDISTLHPEPVQVFRLWQIYLENVNPLLKVIHAPSLQGYIIEATSKLSNIKPTLEALMFSIYCMSIISLTADDCQAMFASSRQDLLSKYQFGCQQALLKCNFLRCNDLDCLTALYLYLVSVRPSTVPQSLSSMLGVAIRIAQRMCIHSEAALANYTPLDAEIRRRLWWSLVLFDTRVSELADFKPTILNPIWDCRVPLNVNDSEFRPNMKKPPHLQGGSTEALFPVVCSELGEYTRNTAYYLNFTNPSLKPIAKDVQHGYTEYEPLPERSELACLEQMIENKYLRFCNQDNPLHLMTVWMARGHLAKFRFMEYHSKHSNSEQVPEAQREAAMSYALRMLECNSKIFHSPLTKGYRWLAQFYFPFPAYVFICKHLKRQPFSKSAERAWEVMSDNYDAQFGVTQKDSIPLLRLFSGFILQAWEAREAMPRQPGEPLVPPRIILSIRNKTIQMEQNPQNIDPGQLASVPATDVNNVPAPMPISYGGHNLLYGMGGQEGCPMTGPAMYPDMHGPTTLDFGTSQIDWSAMDWALGGYPGWGGGETTGLSVQPLVLAGTKPGWT</sequence>
<keyword evidence="10" id="KW-1185">Reference proteome</keyword>
<evidence type="ECO:0000256" key="3">
    <source>
        <dbReference type="ARBA" id="ARBA00023015"/>
    </source>
</evidence>
<evidence type="ECO:0000313" key="9">
    <source>
        <dbReference type="EMBL" id="KAH8694977.1"/>
    </source>
</evidence>
<evidence type="ECO:0000259" key="8">
    <source>
        <dbReference type="PROSITE" id="PS50048"/>
    </source>
</evidence>
<accession>A0AAD4PYN0</accession>
<gene>
    <name evidence="9" type="ORF">BGW36DRAFT_417877</name>
</gene>
<dbReference type="GO" id="GO:0008270">
    <property type="term" value="F:zinc ion binding"/>
    <property type="evidence" value="ECO:0007669"/>
    <property type="project" value="InterPro"/>
</dbReference>
<evidence type="ECO:0000256" key="1">
    <source>
        <dbReference type="ARBA" id="ARBA00004123"/>
    </source>
</evidence>
<keyword evidence="6" id="KW-0539">Nucleus</keyword>
<dbReference type="InterPro" id="IPR007219">
    <property type="entry name" value="XnlR_reg_dom"/>
</dbReference>
<keyword evidence="5" id="KW-0804">Transcription</keyword>
<keyword evidence="2" id="KW-0479">Metal-binding</keyword>
<keyword evidence="3" id="KW-0805">Transcription regulation</keyword>
<comment type="caution">
    <text evidence="9">The sequence shown here is derived from an EMBL/GenBank/DDBJ whole genome shotgun (WGS) entry which is preliminary data.</text>
</comment>